<dbReference type="Gene3D" id="6.20.240.40">
    <property type="match status" value="2"/>
</dbReference>
<evidence type="ECO:0000256" key="1">
    <source>
        <dbReference type="ARBA" id="ARBA00004173"/>
    </source>
</evidence>
<comment type="subcellular location">
    <subcellularLocation>
        <location evidence="1">Mitochondrion</location>
    </subcellularLocation>
</comment>
<keyword evidence="15" id="KW-1185">Reference proteome</keyword>
<evidence type="ECO:0000313" key="14">
    <source>
        <dbReference type="EMBL" id="KAK9500689.1"/>
    </source>
</evidence>
<dbReference type="GO" id="GO:0003723">
    <property type="term" value="F:RNA binding"/>
    <property type="evidence" value="ECO:0007669"/>
    <property type="project" value="UniProtKB-UniRule"/>
</dbReference>
<dbReference type="GO" id="GO:0031167">
    <property type="term" value="P:rRNA methylation"/>
    <property type="evidence" value="ECO:0007669"/>
    <property type="project" value="TreeGrafter"/>
</dbReference>
<evidence type="ECO:0000259" key="13">
    <source>
        <dbReference type="PROSITE" id="PS51686"/>
    </source>
</evidence>
<keyword evidence="8" id="KW-0496">Mitochondrion</keyword>
<evidence type="ECO:0000256" key="12">
    <source>
        <dbReference type="SAM" id="Coils"/>
    </source>
</evidence>
<feature type="binding site" evidence="11">
    <location>
        <position position="300"/>
    </location>
    <ligand>
        <name>S-adenosyl-L-methionine</name>
        <dbReference type="ChEBI" id="CHEBI:59789"/>
    </ligand>
</feature>
<dbReference type="PANTHER" id="PTHR22808">
    <property type="entry name" value="NCL1 YEAST -RELATED NOL1/NOP2/FMU SUN DOMAIN-CONTAINING"/>
    <property type="match status" value="1"/>
</dbReference>
<dbReference type="AlphaFoldDB" id="A0AAW1CQ25"/>
<keyword evidence="7" id="KW-0809">Transit peptide</keyword>
<evidence type="ECO:0000313" key="15">
    <source>
        <dbReference type="Proteomes" id="UP001461498"/>
    </source>
</evidence>
<keyword evidence="2" id="KW-0698">rRNA processing</keyword>
<feature type="binding site" evidence="11">
    <location>
        <position position="335"/>
    </location>
    <ligand>
        <name>S-adenosyl-L-methionine</name>
        <dbReference type="ChEBI" id="CHEBI:59789"/>
    </ligand>
</feature>
<sequence>MYSRLIIRLFENYKHFYRSKRFKSRHSSIALNKQKLTAKDKALEHFDDFYGNVFKKQWPSIRLALLSTQKYIAIINNFSDVERIKNELENLGGINIRRLLEIQNDKTNDSAESIKVKKQNVEKLNAKIQQFGQKKQDEELAAFYPSNEGNLLPSNSLEINVSEDRLIEPSLGLSASTVTEFVPTSKLIGLENWLPESQHYSHYADNQDYPFEIKQQNSIDFPSHLHAYTYEIGNVERFPSPKKGTTGVSDYYLLNGGSLLPVLALDLKPGDNVLDMCASPGGKGLLCLQTLLPRTVVLNDVSESRINKIRNVMNEFFYNFDEREEKGEIILTRMDGRVFNTENVFDKILVDVPCTTDRHAVMEDDNNIFKSGRIKERIKIPELQSELLINALKLVKVGGTVVYSTCSLSPTQNDGVIALSLRRLSEQTDHQFVVIDMTKALKSSRILYNYGNNLGLKCGHLVIPYLPANFGPTYFCKILKIK</sequence>
<feature type="coiled-coil region" evidence="12">
    <location>
        <begin position="114"/>
        <end position="141"/>
    </location>
</feature>
<evidence type="ECO:0000256" key="6">
    <source>
        <dbReference type="ARBA" id="ARBA00022884"/>
    </source>
</evidence>
<proteinExistence type="inferred from homology"/>
<feature type="binding site" evidence="11">
    <location>
        <position position="351"/>
    </location>
    <ligand>
        <name>S-adenosyl-L-methionine</name>
        <dbReference type="ChEBI" id="CHEBI:59789"/>
    </ligand>
</feature>
<dbReference type="PANTHER" id="PTHR22808:SF3">
    <property type="entry name" value="5-METHYLCYTOSINE RRNA METHYLTRANSFERASE NSUN4"/>
    <property type="match status" value="1"/>
</dbReference>
<dbReference type="GO" id="GO:0005762">
    <property type="term" value="C:mitochondrial large ribosomal subunit"/>
    <property type="evidence" value="ECO:0007669"/>
    <property type="project" value="TreeGrafter"/>
</dbReference>
<dbReference type="InterPro" id="IPR001678">
    <property type="entry name" value="MeTrfase_RsmB-F_NOP2_dom"/>
</dbReference>
<dbReference type="FunFam" id="3.40.50.150:FF:000055">
    <property type="entry name" value="5-methylcytosine rRNA methyltransferase NSUN4"/>
    <property type="match status" value="1"/>
</dbReference>
<evidence type="ECO:0000256" key="3">
    <source>
        <dbReference type="ARBA" id="ARBA00022603"/>
    </source>
</evidence>
<dbReference type="SUPFAM" id="SSF53335">
    <property type="entry name" value="S-adenosyl-L-methionine-dependent methyltransferases"/>
    <property type="match status" value="1"/>
</dbReference>
<dbReference type="InterPro" id="IPR023267">
    <property type="entry name" value="RCMT"/>
</dbReference>
<keyword evidence="6 11" id="KW-0694">RNA-binding</keyword>
<organism evidence="14 15">
    <name type="scientific">Rhynocoris fuscipes</name>
    <dbReference type="NCBI Taxonomy" id="488301"/>
    <lineage>
        <taxon>Eukaryota</taxon>
        <taxon>Metazoa</taxon>
        <taxon>Ecdysozoa</taxon>
        <taxon>Arthropoda</taxon>
        <taxon>Hexapoda</taxon>
        <taxon>Insecta</taxon>
        <taxon>Pterygota</taxon>
        <taxon>Neoptera</taxon>
        <taxon>Paraneoptera</taxon>
        <taxon>Hemiptera</taxon>
        <taxon>Heteroptera</taxon>
        <taxon>Panheteroptera</taxon>
        <taxon>Cimicomorpha</taxon>
        <taxon>Reduviidae</taxon>
        <taxon>Harpactorinae</taxon>
        <taxon>Harpactorini</taxon>
        <taxon>Rhynocoris</taxon>
    </lineage>
</organism>
<comment type="similarity">
    <text evidence="11">Belongs to the class I-like SAM-binding methyltransferase superfamily. RsmB/NOP family.</text>
</comment>
<keyword evidence="12" id="KW-0175">Coiled coil</keyword>
<evidence type="ECO:0000256" key="9">
    <source>
        <dbReference type="ARBA" id="ARBA00042050"/>
    </source>
</evidence>
<keyword evidence="3 11" id="KW-0489">Methyltransferase</keyword>
<comment type="catalytic activity">
    <reaction evidence="10">
        <text>a cytidine in rRNA + S-adenosyl-L-methionine = a 5-methylcytidine in rRNA + S-adenosyl-L-homocysteine + H(+)</text>
        <dbReference type="Rhea" id="RHEA:61484"/>
        <dbReference type="Rhea" id="RHEA-COMP:15836"/>
        <dbReference type="Rhea" id="RHEA-COMP:15837"/>
        <dbReference type="ChEBI" id="CHEBI:15378"/>
        <dbReference type="ChEBI" id="CHEBI:57856"/>
        <dbReference type="ChEBI" id="CHEBI:59789"/>
        <dbReference type="ChEBI" id="CHEBI:74483"/>
        <dbReference type="ChEBI" id="CHEBI:82748"/>
    </reaction>
</comment>
<keyword evidence="5 11" id="KW-0949">S-adenosyl-L-methionine</keyword>
<dbReference type="Gene3D" id="3.40.50.150">
    <property type="entry name" value="Vaccinia Virus protein VP39"/>
    <property type="match status" value="1"/>
</dbReference>
<gene>
    <name evidence="14" type="ORF">O3M35_001910</name>
</gene>
<feature type="active site" description="Nucleophile" evidence="11">
    <location>
        <position position="406"/>
    </location>
</feature>
<feature type="domain" description="SAM-dependent MTase RsmB/NOP-type" evidence="13">
    <location>
        <begin position="186"/>
        <end position="481"/>
    </location>
</feature>
<evidence type="ECO:0000256" key="2">
    <source>
        <dbReference type="ARBA" id="ARBA00022552"/>
    </source>
</evidence>
<accession>A0AAW1CQ25</accession>
<dbReference type="PROSITE" id="PS51686">
    <property type="entry name" value="SAM_MT_RSMB_NOP"/>
    <property type="match status" value="1"/>
</dbReference>
<evidence type="ECO:0000256" key="5">
    <source>
        <dbReference type="ARBA" id="ARBA00022691"/>
    </source>
</evidence>
<dbReference type="GO" id="GO:0008173">
    <property type="term" value="F:RNA methyltransferase activity"/>
    <property type="evidence" value="ECO:0007669"/>
    <property type="project" value="InterPro"/>
</dbReference>
<evidence type="ECO:0000256" key="8">
    <source>
        <dbReference type="ARBA" id="ARBA00023128"/>
    </source>
</evidence>
<dbReference type="Pfam" id="PF01189">
    <property type="entry name" value="Methyltr_RsmB-F"/>
    <property type="match status" value="1"/>
</dbReference>
<dbReference type="PRINTS" id="PR02008">
    <property type="entry name" value="RCMTFAMILY"/>
</dbReference>
<comment type="caution">
    <text evidence="11">Lacks conserved residue(s) required for the propagation of feature annotation.</text>
</comment>
<protein>
    <recommendedName>
        <fullName evidence="9">NOL1/NOP2/Sun domain family member 4</fullName>
    </recommendedName>
</protein>
<evidence type="ECO:0000256" key="10">
    <source>
        <dbReference type="ARBA" id="ARBA00049302"/>
    </source>
</evidence>
<name>A0AAW1CQ25_9HEMI</name>
<evidence type="ECO:0000256" key="4">
    <source>
        <dbReference type="ARBA" id="ARBA00022679"/>
    </source>
</evidence>
<dbReference type="Proteomes" id="UP001461498">
    <property type="component" value="Unassembled WGS sequence"/>
</dbReference>
<comment type="caution">
    <text evidence="14">The sequence shown here is derived from an EMBL/GenBank/DDBJ whole genome shotgun (WGS) entry which is preliminary data.</text>
</comment>
<evidence type="ECO:0000256" key="11">
    <source>
        <dbReference type="PROSITE-ProRule" id="PRU01023"/>
    </source>
</evidence>
<evidence type="ECO:0000256" key="7">
    <source>
        <dbReference type="ARBA" id="ARBA00022946"/>
    </source>
</evidence>
<dbReference type="EMBL" id="JAPXFL010000010">
    <property type="protein sequence ID" value="KAK9500689.1"/>
    <property type="molecule type" value="Genomic_DNA"/>
</dbReference>
<dbReference type="InterPro" id="IPR049560">
    <property type="entry name" value="MeTrfase_RsmB-F_NOP2_cat"/>
</dbReference>
<dbReference type="InterPro" id="IPR029063">
    <property type="entry name" value="SAM-dependent_MTases_sf"/>
</dbReference>
<keyword evidence="4 11" id="KW-0808">Transferase</keyword>
<reference evidence="14 15" key="1">
    <citation type="submission" date="2022-12" db="EMBL/GenBank/DDBJ databases">
        <title>Chromosome-level genome assembly of true bugs.</title>
        <authorList>
            <person name="Ma L."/>
            <person name="Li H."/>
        </authorList>
    </citation>
    <scope>NUCLEOTIDE SEQUENCE [LARGE SCALE GENOMIC DNA]</scope>
    <source>
        <strain evidence="14">Lab_2022b</strain>
    </source>
</reference>